<dbReference type="GO" id="GO:0046983">
    <property type="term" value="F:protein dimerization activity"/>
    <property type="evidence" value="ECO:0007669"/>
    <property type="project" value="InterPro"/>
</dbReference>
<comment type="caution">
    <text evidence="2">The sequence shown here is derived from an EMBL/GenBank/DDBJ whole genome shotgun (WGS) entry which is preliminary data.</text>
</comment>
<dbReference type="EMBL" id="JAGRRH010000010">
    <property type="protein sequence ID" value="KAG7362738.1"/>
    <property type="molecule type" value="Genomic_DNA"/>
</dbReference>
<reference evidence="2" key="1">
    <citation type="journal article" date="2021" name="Sci. Rep.">
        <title>Diploid genomic architecture of Nitzschia inconspicua, an elite biomass production diatom.</title>
        <authorList>
            <person name="Oliver A."/>
            <person name="Podell S."/>
            <person name="Pinowska A."/>
            <person name="Traller J.C."/>
            <person name="Smith S.R."/>
            <person name="McClure R."/>
            <person name="Beliaev A."/>
            <person name="Bohutskyi P."/>
            <person name="Hill E.A."/>
            <person name="Rabines A."/>
            <person name="Zheng H."/>
            <person name="Allen L.Z."/>
            <person name="Kuo A."/>
            <person name="Grigoriev I.V."/>
            <person name="Allen A.E."/>
            <person name="Hazlebeck D."/>
            <person name="Allen E.E."/>
        </authorList>
    </citation>
    <scope>NUCLEOTIDE SEQUENCE</scope>
    <source>
        <strain evidence="2">Hildebrandi</strain>
    </source>
</reference>
<accession>A0A9K3LIL4</accession>
<dbReference type="Pfam" id="PF05699">
    <property type="entry name" value="Dimer_Tnp_hAT"/>
    <property type="match status" value="1"/>
</dbReference>
<evidence type="ECO:0000313" key="3">
    <source>
        <dbReference type="Proteomes" id="UP000693970"/>
    </source>
</evidence>
<dbReference type="AlphaFoldDB" id="A0A9K3LIL4"/>
<name>A0A9K3LIL4_9STRA</name>
<feature type="domain" description="HAT C-terminal dimerisation" evidence="1">
    <location>
        <begin position="2"/>
        <end position="49"/>
    </location>
</feature>
<sequence>MSSSAKAYLSIQAISAPSQRVFIAASILIEKKRNRLDPEFAGKMLFLAENWDLHEKDLQDMLLAAPEQQEEQVQGSEPRAAN</sequence>
<gene>
    <name evidence="2" type="ORF">IV203_026098</name>
</gene>
<evidence type="ECO:0000313" key="2">
    <source>
        <dbReference type="EMBL" id="KAG7362738.1"/>
    </source>
</evidence>
<reference evidence="2" key="2">
    <citation type="submission" date="2021-04" db="EMBL/GenBank/DDBJ databases">
        <authorList>
            <person name="Podell S."/>
        </authorList>
    </citation>
    <scope>NUCLEOTIDE SEQUENCE</scope>
    <source>
        <strain evidence="2">Hildebrandi</strain>
    </source>
</reference>
<evidence type="ECO:0000259" key="1">
    <source>
        <dbReference type="Pfam" id="PF05699"/>
    </source>
</evidence>
<organism evidence="2 3">
    <name type="scientific">Nitzschia inconspicua</name>
    <dbReference type="NCBI Taxonomy" id="303405"/>
    <lineage>
        <taxon>Eukaryota</taxon>
        <taxon>Sar</taxon>
        <taxon>Stramenopiles</taxon>
        <taxon>Ochrophyta</taxon>
        <taxon>Bacillariophyta</taxon>
        <taxon>Bacillariophyceae</taxon>
        <taxon>Bacillariophycidae</taxon>
        <taxon>Bacillariales</taxon>
        <taxon>Bacillariaceae</taxon>
        <taxon>Nitzschia</taxon>
    </lineage>
</organism>
<dbReference type="InterPro" id="IPR008906">
    <property type="entry name" value="HATC_C_dom"/>
</dbReference>
<proteinExistence type="predicted"/>
<dbReference type="OrthoDB" id="3062869at2759"/>
<dbReference type="Proteomes" id="UP000693970">
    <property type="component" value="Unassembled WGS sequence"/>
</dbReference>
<protein>
    <submittedName>
        <fullName evidence="2">HAT family C-terminal dimerization domain containing protein</fullName>
    </submittedName>
</protein>
<keyword evidence="3" id="KW-1185">Reference proteome</keyword>